<evidence type="ECO:0000313" key="2">
    <source>
        <dbReference type="EMBL" id="KAL2043043.1"/>
    </source>
</evidence>
<reference evidence="2 3" key="1">
    <citation type="submission" date="2024-09" db="EMBL/GenBank/DDBJ databases">
        <title>Rethinking Asexuality: The Enigmatic Case of Functional Sexual Genes in Lepraria (Stereocaulaceae).</title>
        <authorList>
            <person name="Doellman M."/>
            <person name="Sun Y."/>
            <person name="Barcenas-Pena A."/>
            <person name="Lumbsch H.T."/>
            <person name="Grewe F."/>
        </authorList>
    </citation>
    <scope>NUCLEOTIDE SEQUENCE [LARGE SCALE GENOMIC DNA]</scope>
    <source>
        <strain evidence="2 3">Mercado 3170</strain>
    </source>
</reference>
<protein>
    <submittedName>
        <fullName evidence="2">Uncharacterized protein</fullName>
    </submittedName>
</protein>
<keyword evidence="1" id="KW-1133">Transmembrane helix</keyword>
<gene>
    <name evidence="2" type="ORF">N7G274_004102</name>
</gene>
<name>A0ABR4AI00_9LECA</name>
<organism evidence="2 3">
    <name type="scientific">Stereocaulon virgatum</name>
    <dbReference type="NCBI Taxonomy" id="373712"/>
    <lineage>
        <taxon>Eukaryota</taxon>
        <taxon>Fungi</taxon>
        <taxon>Dikarya</taxon>
        <taxon>Ascomycota</taxon>
        <taxon>Pezizomycotina</taxon>
        <taxon>Lecanoromycetes</taxon>
        <taxon>OSLEUM clade</taxon>
        <taxon>Lecanoromycetidae</taxon>
        <taxon>Lecanorales</taxon>
        <taxon>Lecanorineae</taxon>
        <taxon>Stereocaulaceae</taxon>
        <taxon>Stereocaulon</taxon>
    </lineage>
</organism>
<comment type="caution">
    <text evidence="2">The sequence shown here is derived from an EMBL/GenBank/DDBJ whole genome shotgun (WGS) entry which is preliminary data.</text>
</comment>
<keyword evidence="1" id="KW-0472">Membrane</keyword>
<proteinExistence type="predicted"/>
<accession>A0ABR4AI00</accession>
<keyword evidence="3" id="KW-1185">Reference proteome</keyword>
<sequence length="109" mass="12232">MNNYQRVERCLGQDANNERLAVSLGVRGAYLCAEWGTADDLIRLDRGQAKQHCPLLGDGLLELHFLISGNAQYKAIAFITLLCLMHILASLCIAHRTVLFAKLKSWEDF</sequence>
<evidence type="ECO:0000313" key="3">
    <source>
        <dbReference type="Proteomes" id="UP001590950"/>
    </source>
</evidence>
<dbReference type="EMBL" id="JBEFKJ010000012">
    <property type="protein sequence ID" value="KAL2043043.1"/>
    <property type="molecule type" value="Genomic_DNA"/>
</dbReference>
<dbReference type="Proteomes" id="UP001590950">
    <property type="component" value="Unassembled WGS sequence"/>
</dbReference>
<keyword evidence="1" id="KW-0812">Transmembrane</keyword>
<feature type="transmembrane region" description="Helical" evidence="1">
    <location>
        <begin position="75"/>
        <end position="94"/>
    </location>
</feature>
<evidence type="ECO:0000256" key="1">
    <source>
        <dbReference type="SAM" id="Phobius"/>
    </source>
</evidence>